<dbReference type="RefSeq" id="WP_342301632.1">
    <property type="nucleotide sequence ID" value="NZ_JBCEVZ010000109.1"/>
</dbReference>
<protein>
    <recommendedName>
        <fullName evidence="3">DUF4302 domain-containing protein</fullName>
    </recommendedName>
</protein>
<organism evidence="1 2">
    <name type="scientific">Hymenobacter segetis</name>
    <dbReference type="NCBI Taxonomy" id="2025509"/>
    <lineage>
        <taxon>Bacteria</taxon>
        <taxon>Pseudomonadati</taxon>
        <taxon>Bacteroidota</taxon>
        <taxon>Cytophagia</taxon>
        <taxon>Cytophagales</taxon>
        <taxon>Hymenobacteraceae</taxon>
        <taxon>Hymenobacter</taxon>
    </lineage>
</organism>
<dbReference type="EMBL" id="JBCEVZ010000109">
    <property type="protein sequence ID" value="MEL5996924.1"/>
    <property type="molecule type" value="Genomic_DNA"/>
</dbReference>
<dbReference type="Proteomes" id="UP001479606">
    <property type="component" value="Unassembled WGS sequence"/>
</dbReference>
<evidence type="ECO:0008006" key="3">
    <source>
        <dbReference type="Google" id="ProtNLM"/>
    </source>
</evidence>
<reference evidence="1 2" key="1">
    <citation type="journal article" date="2018" name="Arch. Microbiol.">
        <title>Hymenobacter segetis sp. nov., isolated from soil.</title>
        <authorList>
            <person name="Ten L.N."/>
            <person name="Lim S.J."/>
            <person name="Kim B.O."/>
            <person name="Kang I.K."/>
            <person name="Jung H.Y."/>
        </authorList>
    </citation>
    <scope>NUCLEOTIDE SEQUENCE [LARGE SCALE GENOMIC DNA]</scope>
    <source>
        <strain evidence="1 2">S7-3-11</strain>
    </source>
</reference>
<sequence length="245" mass="26123">MNNTALAANATETSYLLSEGDYTQYAAAWKEFAGPSGANLTQAFLGPDSNRLEALSFPPERIKWLVSAVGVSQIKARFLLMPGPQGERFNLVLFATDATGYRLSAYYLPDPYFTASTPNGGLGEPIPLDLAADWQKNWHDADDIKADMFISYAATSHEAVTLEGYNFEIKDFVSALFGSASVPGQNLSLGLGLHEYHAPTATSEADLTKTFGLVLQAPAAELAARGAAATAARAFDMAFPCPPGT</sequence>
<evidence type="ECO:0000313" key="2">
    <source>
        <dbReference type="Proteomes" id="UP001479606"/>
    </source>
</evidence>
<name>A0ABU9M1I0_9BACT</name>
<gene>
    <name evidence="1" type="ORF">AAFH49_22120</name>
</gene>
<evidence type="ECO:0000313" key="1">
    <source>
        <dbReference type="EMBL" id="MEL5996924.1"/>
    </source>
</evidence>
<keyword evidence="2" id="KW-1185">Reference proteome</keyword>
<comment type="caution">
    <text evidence="1">The sequence shown here is derived from an EMBL/GenBank/DDBJ whole genome shotgun (WGS) entry which is preliminary data.</text>
</comment>
<accession>A0ABU9M1I0</accession>
<proteinExistence type="predicted"/>